<reference evidence="7" key="1">
    <citation type="submission" date="2020-06" db="EMBL/GenBank/DDBJ databases">
        <title>WGS assembly of Ceratodon purpureus strain R40.</title>
        <authorList>
            <person name="Carey S.B."/>
            <person name="Jenkins J."/>
            <person name="Shu S."/>
            <person name="Lovell J.T."/>
            <person name="Sreedasyam A."/>
            <person name="Maumus F."/>
            <person name="Tiley G.P."/>
            <person name="Fernandez-Pozo N."/>
            <person name="Barry K."/>
            <person name="Chen C."/>
            <person name="Wang M."/>
            <person name="Lipzen A."/>
            <person name="Daum C."/>
            <person name="Saski C.A."/>
            <person name="Payton A.C."/>
            <person name="Mcbreen J.C."/>
            <person name="Conrad R.E."/>
            <person name="Kollar L.M."/>
            <person name="Olsson S."/>
            <person name="Huttunen S."/>
            <person name="Landis J.B."/>
            <person name="Wickett N.J."/>
            <person name="Johnson M.G."/>
            <person name="Rensing S.A."/>
            <person name="Grimwood J."/>
            <person name="Schmutz J."/>
            <person name="Mcdaniel S.F."/>
        </authorList>
    </citation>
    <scope>NUCLEOTIDE SEQUENCE</scope>
    <source>
        <strain evidence="7">R40</strain>
    </source>
</reference>
<sequence length="550" mass="60001">MTIGEGFTEPLINAEVNPLSMTPSVFTVAENNVAVTRPLSDGHAENPVSHDPEEKGISRWVWAEVREQCWLAGPIMCMYMMQYITNIACTVFMGHLGAFYLAAHTLANCFCSMSGFTVLVGMSTAMETLCGQAYGAKQYHLLGVFLQRAIIILTSTGLPIFGLIWINLERISVALGQDPVIAQAAQTYAYWLFPALFLYALYFPLIKFFQTQRAVLELMLCGVVTVLFHVPLLWLIVDKLNVGFIGVAIAFNIALFINISAFSTFIRFSPRFEKTFPSFTRDAFGDFGDFFRLAIPSATMLCLDHWAYEAMMLLAGLLPNPKLNLSSVAICMGLLSLSNMNALALGVATSVRVANELGAGKAHAARSVVAVSLFIATVYGIVMASLIFSLRDVWGWAFSNDSEVVQHVAHTAPYLAVIAALYALGAALTGVLRGIGWQRAGAVANLGAYYIVGLPVAFVSLFVFHTDSRGIWLGMGCGLVTQIITLLSIILCPNWDQLAQEAMLRSYSFSSKLSTPSLPLTKPLLEARKPTTGQEASGVRVFGRRVLTLY</sequence>
<accession>A0A8T0JDR0</accession>
<keyword evidence="5 6" id="KW-0472">Membrane</keyword>
<evidence type="ECO:0000313" key="7">
    <source>
        <dbReference type="EMBL" id="KAG0592968.1"/>
    </source>
</evidence>
<feature type="transmembrane region" description="Helical" evidence="6">
    <location>
        <begin position="188"/>
        <end position="206"/>
    </location>
</feature>
<dbReference type="Proteomes" id="UP000822688">
    <property type="component" value="Chromosome 1"/>
</dbReference>
<feature type="transmembrane region" description="Helical" evidence="6">
    <location>
        <begin position="243"/>
        <end position="269"/>
    </location>
</feature>
<evidence type="ECO:0000256" key="5">
    <source>
        <dbReference type="ARBA" id="ARBA00023136"/>
    </source>
</evidence>
<evidence type="ECO:0000256" key="6">
    <source>
        <dbReference type="RuleBase" id="RU004914"/>
    </source>
</evidence>
<feature type="transmembrane region" description="Helical" evidence="6">
    <location>
        <begin position="115"/>
        <end position="136"/>
    </location>
</feature>
<dbReference type="EMBL" id="CM026421">
    <property type="protein sequence ID" value="KAG0592968.1"/>
    <property type="molecule type" value="Genomic_DNA"/>
</dbReference>
<keyword evidence="3 6" id="KW-0812">Transmembrane</keyword>
<dbReference type="NCBIfam" id="TIGR00797">
    <property type="entry name" value="matE"/>
    <property type="match status" value="1"/>
</dbReference>
<comment type="subcellular location">
    <subcellularLocation>
        <location evidence="1">Membrane</location>
        <topology evidence="1">Multi-pass membrane protein</topology>
    </subcellularLocation>
</comment>
<proteinExistence type="inferred from homology"/>
<comment type="similarity">
    <text evidence="2 6">Belongs to the multi antimicrobial extrusion (MATE) (TC 2.A.66.1) family.</text>
</comment>
<dbReference type="PANTHER" id="PTHR11206">
    <property type="entry name" value="MULTIDRUG RESISTANCE PROTEIN"/>
    <property type="match status" value="1"/>
</dbReference>
<dbReference type="InterPro" id="IPR002528">
    <property type="entry name" value="MATE_fam"/>
</dbReference>
<organism evidence="7 8">
    <name type="scientific">Ceratodon purpureus</name>
    <name type="common">Fire moss</name>
    <name type="synonym">Dicranum purpureum</name>
    <dbReference type="NCBI Taxonomy" id="3225"/>
    <lineage>
        <taxon>Eukaryota</taxon>
        <taxon>Viridiplantae</taxon>
        <taxon>Streptophyta</taxon>
        <taxon>Embryophyta</taxon>
        <taxon>Bryophyta</taxon>
        <taxon>Bryophytina</taxon>
        <taxon>Bryopsida</taxon>
        <taxon>Dicranidae</taxon>
        <taxon>Pseudoditrichales</taxon>
        <taxon>Ditrichaceae</taxon>
        <taxon>Ceratodon</taxon>
    </lineage>
</organism>
<keyword evidence="4 6" id="KW-1133">Transmembrane helix</keyword>
<dbReference type="CDD" id="cd13132">
    <property type="entry name" value="MATE_eukaryotic"/>
    <property type="match status" value="1"/>
</dbReference>
<feature type="transmembrane region" description="Helical" evidence="6">
    <location>
        <begin position="83"/>
        <end position="103"/>
    </location>
</feature>
<name>A0A8T0JDR0_CERPU</name>
<evidence type="ECO:0000256" key="3">
    <source>
        <dbReference type="ARBA" id="ARBA00022692"/>
    </source>
</evidence>
<feature type="transmembrane region" description="Helical" evidence="6">
    <location>
        <begin position="368"/>
        <end position="391"/>
    </location>
</feature>
<comment type="caution">
    <text evidence="7">The sequence shown here is derived from an EMBL/GenBank/DDBJ whole genome shotgun (WGS) entry which is preliminary data.</text>
</comment>
<keyword evidence="8" id="KW-1185">Reference proteome</keyword>
<dbReference type="InterPro" id="IPR045069">
    <property type="entry name" value="MATE_euk"/>
</dbReference>
<dbReference type="GO" id="GO:1990961">
    <property type="term" value="P:xenobiotic detoxification by transmembrane export across the plasma membrane"/>
    <property type="evidence" value="ECO:0007669"/>
    <property type="project" value="InterPro"/>
</dbReference>
<dbReference type="AlphaFoldDB" id="A0A8T0JDR0"/>
<evidence type="ECO:0000256" key="2">
    <source>
        <dbReference type="ARBA" id="ARBA00010199"/>
    </source>
</evidence>
<feature type="transmembrane region" description="Helical" evidence="6">
    <location>
        <begin position="471"/>
        <end position="495"/>
    </location>
</feature>
<gene>
    <name evidence="7" type="ORF">KC19_1G294200</name>
</gene>
<feature type="transmembrane region" description="Helical" evidence="6">
    <location>
        <begin position="411"/>
        <end position="435"/>
    </location>
</feature>
<dbReference type="GO" id="GO:0015297">
    <property type="term" value="F:antiporter activity"/>
    <property type="evidence" value="ECO:0007669"/>
    <property type="project" value="InterPro"/>
</dbReference>
<evidence type="ECO:0000256" key="4">
    <source>
        <dbReference type="ARBA" id="ARBA00022989"/>
    </source>
</evidence>
<evidence type="ECO:0000313" key="8">
    <source>
        <dbReference type="Proteomes" id="UP000822688"/>
    </source>
</evidence>
<feature type="transmembrane region" description="Helical" evidence="6">
    <location>
        <begin position="447"/>
        <end position="465"/>
    </location>
</feature>
<dbReference type="Pfam" id="PF01554">
    <property type="entry name" value="MatE"/>
    <property type="match status" value="2"/>
</dbReference>
<protein>
    <recommendedName>
        <fullName evidence="6">Protein DETOXIFICATION</fullName>
    </recommendedName>
    <alternativeName>
        <fullName evidence="6">Multidrug and toxic compound extrusion protein</fullName>
    </alternativeName>
</protein>
<evidence type="ECO:0000256" key="1">
    <source>
        <dbReference type="ARBA" id="ARBA00004141"/>
    </source>
</evidence>
<feature type="transmembrane region" description="Helical" evidence="6">
    <location>
        <begin position="148"/>
        <end position="168"/>
    </location>
</feature>
<dbReference type="GO" id="GO:0016020">
    <property type="term" value="C:membrane"/>
    <property type="evidence" value="ECO:0007669"/>
    <property type="project" value="UniProtKB-SubCell"/>
</dbReference>
<dbReference type="GO" id="GO:0042910">
    <property type="term" value="F:xenobiotic transmembrane transporter activity"/>
    <property type="evidence" value="ECO:0007669"/>
    <property type="project" value="InterPro"/>
</dbReference>
<feature type="transmembrane region" description="Helical" evidence="6">
    <location>
        <begin position="218"/>
        <end position="237"/>
    </location>
</feature>
<feature type="transmembrane region" description="Helical" evidence="6">
    <location>
        <begin position="327"/>
        <end position="348"/>
    </location>
</feature>